<name>A0A8J3N6Z7_9CHLR</name>
<reference evidence="1" key="1">
    <citation type="submission" date="2020-10" db="EMBL/GenBank/DDBJ databases">
        <title>Taxonomic study of unclassified bacteria belonging to the class Ktedonobacteria.</title>
        <authorList>
            <person name="Yabe S."/>
            <person name="Wang C.M."/>
            <person name="Zheng Y."/>
            <person name="Sakai Y."/>
            <person name="Cavaletti L."/>
            <person name="Monciardini P."/>
            <person name="Donadio S."/>
        </authorList>
    </citation>
    <scope>NUCLEOTIDE SEQUENCE</scope>
    <source>
        <strain evidence="1">ID150040</strain>
    </source>
</reference>
<keyword evidence="2" id="KW-1185">Reference proteome</keyword>
<dbReference type="Proteomes" id="UP000597444">
    <property type="component" value="Unassembled WGS sequence"/>
</dbReference>
<gene>
    <name evidence="1" type="ORF">KSF_109600</name>
</gene>
<evidence type="ECO:0000313" key="2">
    <source>
        <dbReference type="Proteomes" id="UP000597444"/>
    </source>
</evidence>
<dbReference type="AlphaFoldDB" id="A0A8J3N6Z7"/>
<proteinExistence type="predicted"/>
<accession>A0A8J3N6Z7</accession>
<evidence type="ECO:0000313" key="1">
    <source>
        <dbReference type="EMBL" id="GHP00913.1"/>
    </source>
</evidence>
<sequence>MLGGENTRETYPFLNAILPNGALHMSSGSNALEARNAFLIRDAQDRWGRQGQILNSTEKVIFADSTQALLADHLARKETLPADACVPTPLFSYLTQPL</sequence>
<comment type="caution">
    <text evidence="1">The sequence shown here is derived from an EMBL/GenBank/DDBJ whole genome shotgun (WGS) entry which is preliminary data.</text>
</comment>
<dbReference type="EMBL" id="BNJK01000003">
    <property type="protein sequence ID" value="GHP00913.1"/>
    <property type="molecule type" value="Genomic_DNA"/>
</dbReference>
<organism evidence="1 2">
    <name type="scientific">Reticulibacter mediterranei</name>
    <dbReference type="NCBI Taxonomy" id="2778369"/>
    <lineage>
        <taxon>Bacteria</taxon>
        <taxon>Bacillati</taxon>
        <taxon>Chloroflexota</taxon>
        <taxon>Ktedonobacteria</taxon>
        <taxon>Ktedonobacterales</taxon>
        <taxon>Reticulibacteraceae</taxon>
        <taxon>Reticulibacter</taxon>
    </lineage>
</organism>
<protein>
    <submittedName>
        <fullName evidence="1">Uncharacterized protein</fullName>
    </submittedName>
</protein>